<evidence type="ECO:0000313" key="2">
    <source>
        <dbReference type="Proteomes" id="UP000290572"/>
    </source>
</evidence>
<dbReference type="AlphaFoldDB" id="A0A498NBE9"/>
<protein>
    <submittedName>
        <fullName evidence="1">Uncharacterized protein</fullName>
    </submittedName>
</protein>
<organism evidence="1 2">
    <name type="scientific">Labeo rohita</name>
    <name type="common">Indian major carp</name>
    <name type="synonym">Cyprinus rohita</name>
    <dbReference type="NCBI Taxonomy" id="84645"/>
    <lineage>
        <taxon>Eukaryota</taxon>
        <taxon>Metazoa</taxon>
        <taxon>Chordata</taxon>
        <taxon>Craniata</taxon>
        <taxon>Vertebrata</taxon>
        <taxon>Euteleostomi</taxon>
        <taxon>Actinopterygii</taxon>
        <taxon>Neopterygii</taxon>
        <taxon>Teleostei</taxon>
        <taxon>Ostariophysi</taxon>
        <taxon>Cypriniformes</taxon>
        <taxon>Cyprinidae</taxon>
        <taxon>Labeoninae</taxon>
        <taxon>Labeonini</taxon>
        <taxon>Labeo</taxon>
    </lineage>
</organism>
<evidence type="ECO:0000313" key="1">
    <source>
        <dbReference type="EMBL" id="RXN30491.1"/>
    </source>
</evidence>
<dbReference type="Proteomes" id="UP000290572">
    <property type="component" value="Unassembled WGS sequence"/>
</dbReference>
<comment type="caution">
    <text evidence="1">The sequence shown here is derived from an EMBL/GenBank/DDBJ whole genome shotgun (WGS) entry which is preliminary data.</text>
</comment>
<proteinExistence type="predicted"/>
<dbReference type="EMBL" id="QBIY01011576">
    <property type="protein sequence ID" value="RXN30491.1"/>
    <property type="molecule type" value="Genomic_DNA"/>
</dbReference>
<accession>A0A498NBE9</accession>
<keyword evidence="2" id="KW-1185">Reference proteome</keyword>
<name>A0A498NBE9_LABRO</name>
<gene>
    <name evidence="1" type="ORF">ROHU_017770</name>
</gene>
<reference evidence="1 2" key="1">
    <citation type="submission" date="2018-03" db="EMBL/GenBank/DDBJ databases">
        <title>Draft genome sequence of Rohu Carp (Labeo rohita).</title>
        <authorList>
            <person name="Das P."/>
            <person name="Kushwaha B."/>
            <person name="Joshi C.G."/>
            <person name="Kumar D."/>
            <person name="Nagpure N.S."/>
            <person name="Sahoo L."/>
            <person name="Das S.P."/>
            <person name="Bit A."/>
            <person name="Patnaik S."/>
            <person name="Meher P.K."/>
            <person name="Jayasankar P."/>
            <person name="Koringa P.G."/>
            <person name="Patel N.V."/>
            <person name="Hinsu A.T."/>
            <person name="Kumar R."/>
            <person name="Pandey M."/>
            <person name="Agarwal S."/>
            <person name="Srivastava S."/>
            <person name="Singh M."/>
            <person name="Iquebal M.A."/>
            <person name="Jaiswal S."/>
            <person name="Angadi U.B."/>
            <person name="Kumar N."/>
            <person name="Raza M."/>
            <person name="Shah T.M."/>
            <person name="Rai A."/>
            <person name="Jena J.K."/>
        </authorList>
    </citation>
    <scope>NUCLEOTIDE SEQUENCE [LARGE SCALE GENOMIC DNA]</scope>
    <source>
        <strain evidence="1">DASCIFA01</strain>
        <tissue evidence="1">Testis</tissue>
    </source>
</reference>
<sequence>MCICTARLLNGGERDQAQVIIRMCSLNFSVALPDLSRYVLERVRGCIYWAIYMLHTLCCYWGTIADNCIGLKTFGRQRQRRVKALKKEKRDSARERERA</sequence>